<gene>
    <name evidence="3" type="ORF">GWK08_13155</name>
</gene>
<feature type="region of interest" description="Disordered" evidence="1">
    <location>
        <begin position="30"/>
        <end position="63"/>
    </location>
</feature>
<keyword evidence="4" id="KW-1185">Reference proteome</keyword>
<feature type="chain" id="PRO_5026876500" description="Zinc-binding metallo-peptidase" evidence="2">
    <location>
        <begin position="25"/>
        <end position="333"/>
    </location>
</feature>
<evidence type="ECO:0008006" key="5">
    <source>
        <dbReference type="Google" id="ProtNLM"/>
    </source>
</evidence>
<dbReference type="InterPro" id="IPR024079">
    <property type="entry name" value="MetalloPept_cat_dom_sf"/>
</dbReference>
<evidence type="ECO:0000313" key="3">
    <source>
        <dbReference type="EMBL" id="NER14395.1"/>
    </source>
</evidence>
<accession>A0A6P0UMG2</accession>
<dbReference type="RefSeq" id="WP_163607688.1">
    <property type="nucleotide sequence ID" value="NZ_JAABOO010000003.1"/>
</dbReference>
<evidence type="ECO:0000313" key="4">
    <source>
        <dbReference type="Proteomes" id="UP000468581"/>
    </source>
</evidence>
<dbReference type="Proteomes" id="UP000468581">
    <property type="component" value="Unassembled WGS sequence"/>
</dbReference>
<feature type="signal peptide" evidence="2">
    <location>
        <begin position="1"/>
        <end position="24"/>
    </location>
</feature>
<keyword evidence="2" id="KW-0732">Signal</keyword>
<organism evidence="3 4">
    <name type="scientific">Leptobacterium flavescens</name>
    <dbReference type="NCBI Taxonomy" id="472055"/>
    <lineage>
        <taxon>Bacteria</taxon>
        <taxon>Pseudomonadati</taxon>
        <taxon>Bacteroidota</taxon>
        <taxon>Flavobacteriia</taxon>
        <taxon>Flavobacteriales</taxon>
        <taxon>Flavobacteriaceae</taxon>
        <taxon>Leptobacterium</taxon>
    </lineage>
</organism>
<evidence type="ECO:0000256" key="2">
    <source>
        <dbReference type="SAM" id="SignalP"/>
    </source>
</evidence>
<reference evidence="3 4" key="1">
    <citation type="submission" date="2020-01" db="EMBL/GenBank/DDBJ databases">
        <title>Leptobacterium flavescens.</title>
        <authorList>
            <person name="Wang G."/>
        </authorList>
    </citation>
    <scope>NUCLEOTIDE SEQUENCE [LARGE SCALE GENOMIC DNA]</scope>
    <source>
        <strain evidence="3 4">KCTC 22160</strain>
    </source>
</reference>
<dbReference type="Gene3D" id="3.40.390.10">
    <property type="entry name" value="Collagenase (Catalytic Domain)"/>
    <property type="match status" value="1"/>
</dbReference>
<feature type="compositionally biased region" description="Acidic residues" evidence="1">
    <location>
        <begin position="30"/>
        <end position="60"/>
    </location>
</feature>
<protein>
    <recommendedName>
        <fullName evidence="5">Zinc-binding metallo-peptidase</fullName>
    </recommendedName>
</protein>
<dbReference type="SUPFAM" id="SSF55486">
    <property type="entry name" value="Metalloproteases ('zincins'), catalytic domain"/>
    <property type="match status" value="1"/>
</dbReference>
<comment type="caution">
    <text evidence="3">The sequence shown here is derived from an EMBL/GenBank/DDBJ whole genome shotgun (WGS) entry which is preliminary data.</text>
</comment>
<evidence type="ECO:0000256" key="1">
    <source>
        <dbReference type="SAM" id="MobiDB-lite"/>
    </source>
</evidence>
<sequence length="333" mass="37850">MKNLTNFRLLLLLFLSILVLESCSRDNDEDILTNDPEAVDNNDGDQNGEDDNQGDEDPDQQGEAGSITLYRVDGLNIVKQRDFEVSGKLKELQDDVAKHQEVWNLVKRLVPESYLRKLSEFMIFAGENNGTAGYVFNTKQDLSEWHMGLAIDFAYEGGSLNADGQFAYTIIHEFAHVLTLDNTQVDASVSQEACANYFVGEGCAKQPSYINKLFQSFWSDIAKEHGEIGEEDQEGASRFYEKYKDRFVTAYASTNPAEDIAEVFTNFVLQNNKPSGNTIAERKILLMYEHPELVEFRNYIREQQQSGRTFIRMNVWDKAITIGKHKTGHCSHL</sequence>
<dbReference type="AlphaFoldDB" id="A0A6P0UMG2"/>
<dbReference type="GO" id="GO:0008237">
    <property type="term" value="F:metallopeptidase activity"/>
    <property type="evidence" value="ECO:0007669"/>
    <property type="project" value="InterPro"/>
</dbReference>
<proteinExistence type="predicted"/>
<name>A0A6P0UMG2_9FLAO</name>
<dbReference type="EMBL" id="JAABOO010000003">
    <property type="protein sequence ID" value="NER14395.1"/>
    <property type="molecule type" value="Genomic_DNA"/>
</dbReference>